<dbReference type="PANTHER" id="PTHR36304">
    <property type="entry name" value="DOMAIN GTPASE-ACTIVATING PROTEIN, PUTATIVE-RELATED-RELATED"/>
    <property type="match status" value="1"/>
</dbReference>
<dbReference type="AlphaFoldDB" id="A0A7W0HJY2"/>
<feature type="domain" description="PatA-like N-terminal" evidence="1">
    <location>
        <begin position="4"/>
        <end position="80"/>
    </location>
</feature>
<organism evidence="2 3">
    <name type="scientific">Desulfosalsimonas propionicica</name>
    <dbReference type="NCBI Taxonomy" id="332175"/>
    <lineage>
        <taxon>Bacteria</taxon>
        <taxon>Pseudomonadati</taxon>
        <taxon>Thermodesulfobacteriota</taxon>
        <taxon>Desulfobacteria</taxon>
        <taxon>Desulfobacterales</taxon>
        <taxon>Desulfosalsimonadaceae</taxon>
        <taxon>Desulfosalsimonas</taxon>
    </lineage>
</organism>
<keyword evidence="3" id="KW-1185">Reference proteome</keyword>
<dbReference type="EMBL" id="JACDUS010000002">
    <property type="protein sequence ID" value="MBA2880714.1"/>
    <property type="molecule type" value="Genomic_DNA"/>
</dbReference>
<dbReference type="InterPro" id="IPR037257">
    <property type="entry name" value="T2SS_E_N_sf"/>
</dbReference>
<feature type="domain" description="PatA-like N-terminal" evidence="1">
    <location>
        <begin position="84"/>
        <end position="158"/>
    </location>
</feature>
<dbReference type="PANTHER" id="PTHR36304:SF4">
    <property type="entry name" value="DUF4388 DOMAIN-CONTAINING PROTEIN"/>
    <property type="match status" value="1"/>
</dbReference>
<evidence type="ECO:0000313" key="2">
    <source>
        <dbReference type="EMBL" id="MBA2880714.1"/>
    </source>
</evidence>
<accession>A0A7W0HJY2</accession>
<evidence type="ECO:0000259" key="1">
    <source>
        <dbReference type="Pfam" id="PF14332"/>
    </source>
</evidence>
<sequence>MAIQGSLDTFDLSNLLQMIKYERKSGRLTISSESNQVQILMQEGDIVFATESRKSNRIGQLLVNNGLISAQTLEAALTASREKNQGIGKTLVEQGKITVAELNGFLLQQAENSLYNVFLWQTGQFVYKDESIDLKRIVGSAFNTMNILLEASRRIDELAALKKQIPDDQSVLKPCDHEQTSQNLEFNTDESMLLSMINGQSTVRQVIDETGWDDFTGYRVIHSLVSAGAIEILQSLPMNESAARAVEQLRGVDARQFRQTLDSLALPRSSILRLALTRLFRDAADPDILMESVGNEARKMNDPSEKAQLESLLEQSRTSFMKTLLNLLWQEACNNCRQ</sequence>
<protein>
    <recommendedName>
        <fullName evidence="1">PatA-like N-terminal domain-containing protein</fullName>
    </recommendedName>
</protein>
<name>A0A7W0HJY2_9BACT</name>
<reference evidence="2 3" key="1">
    <citation type="submission" date="2020-07" db="EMBL/GenBank/DDBJ databases">
        <title>Genomic Encyclopedia of Type Strains, Phase IV (KMG-IV): sequencing the most valuable type-strain genomes for metagenomic binning, comparative biology and taxonomic classification.</title>
        <authorList>
            <person name="Goeker M."/>
        </authorList>
    </citation>
    <scope>NUCLEOTIDE SEQUENCE [LARGE SCALE GENOMIC DNA]</scope>
    <source>
        <strain evidence="2 3">DSM 17721</strain>
    </source>
</reference>
<gene>
    <name evidence="2" type="ORF">HNR65_001032</name>
</gene>
<dbReference type="Pfam" id="PF14332">
    <property type="entry name" value="DUF4388"/>
    <property type="match status" value="2"/>
</dbReference>
<comment type="caution">
    <text evidence="2">The sequence shown here is derived from an EMBL/GenBank/DDBJ whole genome shotgun (WGS) entry which is preliminary data.</text>
</comment>
<dbReference type="RefSeq" id="WP_181550374.1">
    <property type="nucleotide sequence ID" value="NZ_JACDUS010000002.1"/>
</dbReference>
<proteinExistence type="predicted"/>
<dbReference type="Proteomes" id="UP000525298">
    <property type="component" value="Unassembled WGS sequence"/>
</dbReference>
<evidence type="ECO:0000313" key="3">
    <source>
        <dbReference type="Proteomes" id="UP000525298"/>
    </source>
</evidence>
<dbReference type="SUPFAM" id="SSF160246">
    <property type="entry name" value="EspE N-terminal domain-like"/>
    <property type="match status" value="1"/>
</dbReference>
<dbReference type="InterPro" id="IPR025497">
    <property type="entry name" value="PatA-like_N"/>
</dbReference>